<accession>A0ABX6T0G4</accession>
<dbReference type="SUPFAM" id="SSF54427">
    <property type="entry name" value="NTF2-like"/>
    <property type="match status" value="1"/>
</dbReference>
<gene>
    <name evidence="1" type="ORF">H9L15_13630</name>
</gene>
<name>A0ABX6T0G4_9SPHN</name>
<evidence type="ECO:0000313" key="2">
    <source>
        <dbReference type="Proteomes" id="UP000516134"/>
    </source>
</evidence>
<dbReference type="InterPro" id="IPR032710">
    <property type="entry name" value="NTF2-like_dom_sf"/>
</dbReference>
<reference evidence="1 2" key="1">
    <citation type="submission" date="2020-08" db="EMBL/GenBank/DDBJ databases">
        <title>Genome sequence of Sphingomonas daechungensis KACC 18115T.</title>
        <authorList>
            <person name="Hyun D.-W."/>
            <person name="Bae J.-W."/>
        </authorList>
    </citation>
    <scope>NUCLEOTIDE SEQUENCE [LARGE SCALE GENOMIC DNA]</scope>
    <source>
        <strain evidence="1 2">KACC 18115</strain>
    </source>
</reference>
<dbReference type="InterPro" id="IPR009959">
    <property type="entry name" value="Cyclase_SnoaL-like"/>
</dbReference>
<dbReference type="EMBL" id="CP060780">
    <property type="protein sequence ID" value="QNP43006.1"/>
    <property type="molecule type" value="Genomic_DNA"/>
</dbReference>
<keyword evidence="2" id="KW-1185">Reference proteome</keyword>
<dbReference type="Proteomes" id="UP000516134">
    <property type="component" value="Chromosome"/>
</dbReference>
<sequence length="60" mass="6718">MTIRSRRTRLLDQLRAAFPDLEVKVERIIAEGDLVSLHWSAVGTNTVAVPGFPDKARKSK</sequence>
<protein>
    <submittedName>
        <fullName evidence="1">Ester cyclase</fullName>
    </submittedName>
</protein>
<organism evidence="1 2">
    <name type="scientific">Sphingomonas daechungensis</name>
    <dbReference type="NCBI Taxonomy" id="1176646"/>
    <lineage>
        <taxon>Bacteria</taxon>
        <taxon>Pseudomonadati</taxon>
        <taxon>Pseudomonadota</taxon>
        <taxon>Alphaproteobacteria</taxon>
        <taxon>Sphingomonadales</taxon>
        <taxon>Sphingomonadaceae</taxon>
        <taxon>Sphingomonas</taxon>
    </lineage>
</organism>
<proteinExistence type="predicted"/>
<dbReference type="Pfam" id="PF07366">
    <property type="entry name" value="SnoaL"/>
    <property type="match status" value="1"/>
</dbReference>
<evidence type="ECO:0000313" key="1">
    <source>
        <dbReference type="EMBL" id="QNP43006.1"/>
    </source>
</evidence>
<dbReference type="Gene3D" id="3.10.450.50">
    <property type="match status" value="1"/>
</dbReference>